<dbReference type="Gene3D" id="3.10.129.10">
    <property type="entry name" value="Hotdog Thioesterase"/>
    <property type="match status" value="1"/>
</dbReference>
<keyword evidence="3" id="KW-1185">Reference proteome</keyword>
<name>A0A3A5H7C8_9ACTN</name>
<dbReference type="OrthoDB" id="3173842at2"/>
<dbReference type="EMBL" id="QYRP01000002">
    <property type="protein sequence ID" value="RJS45901.1"/>
    <property type="molecule type" value="Genomic_DNA"/>
</dbReference>
<evidence type="ECO:0000313" key="2">
    <source>
        <dbReference type="EMBL" id="RJS45901.1"/>
    </source>
</evidence>
<reference evidence="3" key="1">
    <citation type="submission" date="2018-09" db="EMBL/GenBank/DDBJ databases">
        <authorList>
            <person name="Zhu H."/>
        </authorList>
    </citation>
    <scope>NUCLEOTIDE SEQUENCE [LARGE SCALE GENOMIC DNA]</scope>
    <source>
        <strain evidence="3">K1W22B-1</strain>
    </source>
</reference>
<comment type="caution">
    <text evidence="2">The sequence shown here is derived from an EMBL/GenBank/DDBJ whole genome shotgun (WGS) entry which is preliminary data.</text>
</comment>
<organism evidence="2 3">
    <name type="scientific">Nocardioides cavernaquae</name>
    <dbReference type="NCBI Taxonomy" id="2321396"/>
    <lineage>
        <taxon>Bacteria</taxon>
        <taxon>Bacillati</taxon>
        <taxon>Actinomycetota</taxon>
        <taxon>Actinomycetes</taxon>
        <taxon>Propionibacteriales</taxon>
        <taxon>Nocardioidaceae</taxon>
        <taxon>Nocardioides</taxon>
    </lineage>
</organism>
<dbReference type="InterPro" id="IPR029069">
    <property type="entry name" value="HotDog_dom_sf"/>
</dbReference>
<dbReference type="InterPro" id="IPR012660">
    <property type="entry name" value="YiiD_C"/>
</dbReference>
<protein>
    <submittedName>
        <fullName evidence="2">DUF4442 domain-containing protein</fullName>
    </submittedName>
</protein>
<evidence type="ECO:0000313" key="3">
    <source>
        <dbReference type="Proteomes" id="UP000276542"/>
    </source>
</evidence>
<gene>
    <name evidence="2" type="ORF">D4739_06460</name>
</gene>
<dbReference type="SUPFAM" id="SSF54637">
    <property type="entry name" value="Thioesterase/thiol ester dehydrase-isomerase"/>
    <property type="match status" value="1"/>
</dbReference>
<feature type="domain" description="Thioesterase putative" evidence="1">
    <location>
        <begin position="12"/>
        <end position="151"/>
    </location>
</feature>
<dbReference type="Proteomes" id="UP000276542">
    <property type="component" value="Unassembled WGS sequence"/>
</dbReference>
<accession>A0A3A5H7C8</accession>
<proteinExistence type="predicted"/>
<dbReference type="AlphaFoldDB" id="A0A3A5H7C8"/>
<dbReference type="RefSeq" id="WP_120059800.1">
    <property type="nucleotide sequence ID" value="NZ_QYRP01000002.1"/>
</dbReference>
<sequence>MSNNNGVGQLAEFTGLIASQVPILGAMGVTVLKLAPGVAAVEAPQEPNVNHAGMFYAGSLFSLAEVLGGLLPLVTWEMAGYVPIVADVQIRFRKPALGAICASTELSEEEVERVRSEIAAGERKVWFTLEASLTDSNGLEVASTVGKYVLLAR</sequence>
<dbReference type="Pfam" id="PF09500">
    <property type="entry name" value="YiiD_C"/>
    <property type="match status" value="1"/>
</dbReference>
<evidence type="ECO:0000259" key="1">
    <source>
        <dbReference type="Pfam" id="PF09500"/>
    </source>
</evidence>